<organism evidence="2 3">
    <name type="scientific">Chitinophaga japonensis</name>
    <name type="common">Flexibacter japonensis</name>
    <dbReference type="NCBI Taxonomy" id="104662"/>
    <lineage>
        <taxon>Bacteria</taxon>
        <taxon>Pseudomonadati</taxon>
        <taxon>Bacteroidota</taxon>
        <taxon>Chitinophagia</taxon>
        <taxon>Chitinophagales</taxon>
        <taxon>Chitinophagaceae</taxon>
        <taxon>Chitinophaga</taxon>
    </lineage>
</organism>
<dbReference type="EMBL" id="VLLG01000008">
    <property type="protein sequence ID" value="TWI81035.1"/>
    <property type="molecule type" value="Genomic_DNA"/>
</dbReference>
<proteinExistence type="predicted"/>
<sequence>MKTLTLACTLLLFLFTGSSFTGIPAPAENVNTAARARIHATLRLSQVVAGIEVTIPTAIYSVQNQQTGAYGTAIDPNRFDVEVQEGDVLYLNSFDLPLAIYYTVTAADVASGSIHVSILSL</sequence>
<keyword evidence="3" id="KW-1185">Reference proteome</keyword>
<dbReference type="RefSeq" id="WP_145719675.1">
    <property type="nucleotide sequence ID" value="NZ_BAAAFY010000003.1"/>
</dbReference>
<evidence type="ECO:0000313" key="3">
    <source>
        <dbReference type="Proteomes" id="UP000316778"/>
    </source>
</evidence>
<feature type="signal peptide" evidence="1">
    <location>
        <begin position="1"/>
        <end position="21"/>
    </location>
</feature>
<gene>
    <name evidence="2" type="ORF">LX66_5641</name>
</gene>
<dbReference type="AlphaFoldDB" id="A0A562SID1"/>
<dbReference type="Proteomes" id="UP000316778">
    <property type="component" value="Unassembled WGS sequence"/>
</dbReference>
<name>A0A562SID1_CHIJA</name>
<accession>A0A562SID1</accession>
<dbReference type="OrthoDB" id="9983189at2"/>
<evidence type="ECO:0000256" key="1">
    <source>
        <dbReference type="SAM" id="SignalP"/>
    </source>
</evidence>
<feature type="chain" id="PRO_5021955031" evidence="1">
    <location>
        <begin position="22"/>
        <end position="121"/>
    </location>
</feature>
<comment type="caution">
    <text evidence="2">The sequence shown here is derived from an EMBL/GenBank/DDBJ whole genome shotgun (WGS) entry which is preliminary data.</text>
</comment>
<evidence type="ECO:0000313" key="2">
    <source>
        <dbReference type="EMBL" id="TWI81035.1"/>
    </source>
</evidence>
<protein>
    <submittedName>
        <fullName evidence="2">Uncharacterized protein</fullName>
    </submittedName>
</protein>
<keyword evidence="1" id="KW-0732">Signal</keyword>
<reference evidence="2 3" key="1">
    <citation type="journal article" date="2013" name="Stand. Genomic Sci.">
        <title>Genomic Encyclopedia of Type Strains, Phase I: The one thousand microbial genomes (KMG-I) project.</title>
        <authorList>
            <person name="Kyrpides N.C."/>
            <person name="Woyke T."/>
            <person name="Eisen J.A."/>
            <person name="Garrity G."/>
            <person name="Lilburn T.G."/>
            <person name="Beck B.J."/>
            <person name="Whitman W.B."/>
            <person name="Hugenholtz P."/>
            <person name="Klenk H.P."/>
        </authorList>
    </citation>
    <scope>NUCLEOTIDE SEQUENCE [LARGE SCALE GENOMIC DNA]</scope>
    <source>
        <strain evidence="2 3">DSM 13484</strain>
    </source>
</reference>